<evidence type="ECO:0000256" key="1">
    <source>
        <dbReference type="SAM" id="MobiDB-lite"/>
    </source>
</evidence>
<accession>A0A6J4PTN1</accession>
<sequence length="404" mass="44827">GTTGRRAGEEDRGDGAQGPDLRPRGGACAGDAGLRRRVSVAALRRAALRRGGRGRHRRRRARHGDVHADHGTDAGCDAEAARPLRVPEGACGGPALSGVARALLPAGGRRGRGAGRHPPQRRGVRDRHGRLCGPYRRARPSRAQGRGAGALRRGDDAPDRPLQPSRPLAGGRLRLHAGLPPRRPLPPARPPRRRRHQDRLHRPRRRGRRGLSRRPAPSAAAPPGPGLRHRHLRDRRGDNVPPPRPPRLGPLLRRRGPPGLRPHEHLQPPVGRPLRRPARPAPPARPGPRRRRGRHGRPPAGRTPDARRGAPPRDRGRAAAELDAHTHHGPGRRRRARPGQHPLERLLRRRHRRRRLLLRLPRRRERLRPGLLPLRRHPSAGPHPRRRGPPAPQRARPPSGPRFL</sequence>
<feature type="region of interest" description="Disordered" evidence="1">
    <location>
        <begin position="368"/>
        <end position="404"/>
    </location>
</feature>
<proteinExistence type="predicted"/>
<feature type="non-terminal residue" evidence="2">
    <location>
        <position position="404"/>
    </location>
</feature>
<feature type="compositionally biased region" description="Basic residues" evidence="1">
    <location>
        <begin position="190"/>
        <end position="212"/>
    </location>
</feature>
<feature type="compositionally biased region" description="Basic residues" evidence="1">
    <location>
        <begin position="109"/>
        <end position="140"/>
    </location>
</feature>
<feature type="region of interest" description="Disordered" evidence="1">
    <location>
        <begin position="1"/>
        <end position="75"/>
    </location>
</feature>
<protein>
    <submittedName>
        <fullName evidence="2">Uncharacterized MFS-type transporter</fullName>
    </submittedName>
</protein>
<feature type="region of interest" description="Disordered" evidence="1">
    <location>
        <begin position="102"/>
        <end position="348"/>
    </location>
</feature>
<reference evidence="2" key="1">
    <citation type="submission" date="2020-02" db="EMBL/GenBank/DDBJ databases">
        <authorList>
            <person name="Meier V. D."/>
        </authorList>
    </citation>
    <scope>NUCLEOTIDE SEQUENCE</scope>
    <source>
        <strain evidence="2">AVDCRST_MAG22</strain>
    </source>
</reference>
<evidence type="ECO:0000313" key="2">
    <source>
        <dbReference type="EMBL" id="CAA9423565.1"/>
    </source>
</evidence>
<feature type="compositionally biased region" description="Basic residues" evidence="1">
    <location>
        <begin position="46"/>
        <end position="62"/>
    </location>
</feature>
<feature type="compositionally biased region" description="Low complexity" evidence="1">
    <location>
        <begin position="393"/>
        <end position="404"/>
    </location>
</feature>
<feature type="compositionally biased region" description="Low complexity" evidence="1">
    <location>
        <begin position="160"/>
        <end position="180"/>
    </location>
</feature>
<feature type="compositionally biased region" description="Basic residues" evidence="1">
    <location>
        <begin position="327"/>
        <end position="338"/>
    </location>
</feature>
<dbReference type="EMBL" id="CADCUV010000124">
    <property type="protein sequence ID" value="CAA9423565.1"/>
    <property type="molecule type" value="Genomic_DNA"/>
</dbReference>
<organism evidence="2">
    <name type="scientific">uncultured Rubrobacteraceae bacterium</name>
    <dbReference type="NCBI Taxonomy" id="349277"/>
    <lineage>
        <taxon>Bacteria</taxon>
        <taxon>Bacillati</taxon>
        <taxon>Actinomycetota</taxon>
        <taxon>Rubrobacteria</taxon>
        <taxon>Rubrobacterales</taxon>
        <taxon>Rubrobacteraceae</taxon>
        <taxon>environmental samples</taxon>
    </lineage>
</organism>
<feature type="non-terminal residue" evidence="2">
    <location>
        <position position="1"/>
    </location>
</feature>
<feature type="compositionally biased region" description="Basic residues" evidence="1">
    <location>
        <begin position="287"/>
        <end position="297"/>
    </location>
</feature>
<feature type="compositionally biased region" description="Basic and acidic residues" evidence="1">
    <location>
        <begin position="63"/>
        <end position="72"/>
    </location>
</feature>
<feature type="compositionally biased region" description="Basic residues" evidence="1">
    <location>
        <begin position="374"/>
        <end position="388"/>
    </location>
</feature>
<name>A0A6J4PTN1_9ACTN</name>
<gene>
    <name evidence="2" type="ORF">AVDCRST_MAG22-2750</name>
</gene>
<feature type="compositionally biased region" description="Basic and acidic residues" evidence="1">
    <location>
        <begin position="1"/>
        <end position="14"/>
    </location>
</feature>
<dbReference type="AlphaFoldDB" id="A0A6J4PTN1"/>
<feature type="compositionally biased region" description="Basic and acidic residues" evidence="1">
    <location>
        <begin position="304"/>
        <end position="326"/>
    </location>
</feature>